<evidence type="ECO:0000256" key="1">
    <source>
        <dbReference type="ARBA" id="ARBA00008361"/>
    </source>
</evidence>
<proteinExistence type="inferred from homology"/>
<comment type="caution">
    <text evidence="5">The sequence shown here is derived from an EMBL/GenBank/DDBJ whole genome shotgun (WGS) entry which is preliminary data.</text>
</comment>
<accession>A0ABT1DFV6</accession>
<dbReference type="CDD" id="cd02440">
    <property type="entry name" value="AdoMet_MTases"/>
    <property type="match status" value="1"/>
</dbReference>
<dbReference type="PANTHER" id="PTHR44942">
    <property type="entry name" value="METHYLTRANSF_11 DOMAIN-CONTAINING PROTEIN"/>
    <property type="match status" value="1"/>
</dbReference>
<dbReference type="InterPro" id="IPR029063">
    <property type="entry name" value="SAM-dependent_MTases_sf"/>
</dbReference>
<dbReference type="EMBL" id="JAMYJR010000002">
    <property type="protein sequence ID" value="MCO8269712.1"/>
    <property type="molecule type" value="Genomic_DNA"/>
</dbReference>
<dbReference type="GO" id="GO:0008168">
    <property type="term" value="F:methyltransferase activity"/>
    <property type="evidence" value="ECO:0007669"/>
    <property type="project" value="UniProtKB-KW"/>
</dbReference>
<organism evidence="5 6">
    <name type="scientific">Paractinoplanes aksuensis</name>
    <dbReference type="NCBI Taxonomy" id="2939490"/>
    <lineage>
        <taxon>Bacteria</taxon>
        <taxon>Bacillati</taxon>
        <taxon>Actinomycetota</taxon>
        <taxon>Actinomycetes</taxon>
        <taxon>Micromonosporales</taxon>
        <taxon>Micromonosporaceae</taxon>
        <taxon>Paractinoplanes</taxon>
    </lineage>
</organism>
<reference evidence="5 6" key="1">
    <citation type="submission" date="2022-06" db="EMBL/GenBank/DDBJ databases">
        <title>New Species of the Genus Actinoplanes, ActinopZanes ferrugineus.</title>
        <authorList>
            <person name="Ding P."/>
        </authorList>
    </citation>
    <scope>NUCLEOTIDE SEQUENCE [LARGE SCALE GENOMIC DNA]</scope>
    <source>
        <strain evidence="5 6">TRM88003</strain>
    </source>
</reference>
<evidence type="ECO:0000313" key="6">
    <source>
        <dbReference type="Proteomes" id="UP001523369"/>
    </source>
</evidence>
<keyword evidence="6" id="KW-1185">Reference proteome</keyword>
<sequence length="240" mass="26040">MTDRAAHANSFGPAAEIYERGRPSYPSAALDWLLPPGRPRVIDLGAGTGKLTRQIRDRELPVTAVEPSAGMLDQLRASVPGIPAHQGSAEHIPLPDDSADAVLVAQAWHWVDPAVAAPEIARVLSPGGRLGLLWNVRDERAGWVRRLGEIIGSPEQDRDTTVGAPFGPVETATFEWTDLIGPERLIDMVSSRSYVILLPPAERAALLGEVRRLMATHPDLVGRTEFQLPYVTECARVTLS</sequence>
<dbReference type="PANTHER" id="PTHR44942:SF4">
    <property type="entry name" value="METHYLTRANSFERASE TYPE 11 DOMAIN-CONTAINING PROTEIN"/>
    <property type="match status" value="1"/>
</dbReference>
<gene>
    <name evidence="5" type="ORF">M1L60_03795</name>
</gene>
<dbReference type="RefSeq" id="WP_253235842.1">
    <property type="nucleotide sequence ID" value="NZ_JAMYJR010000002.1"/>
</dbReference>
<feature type="domain" description="Methyltransferase type 11" evidence="4">
    <location>
        <begin position="43"/>
        <end position="130"/>
    </location>
</feature>
<dbReference type="Pfam" id="PF08241">
    <property type="entry name" value="Methyltransf_11"/>
    <property type="match status" value="1"/>
</dbReference>
<dbReference type="Proteomes" id="UP001523369">
    <property type="component" value="Unassembled WGS sequence"/>
</dbReference>
<keyword evidence="2 5" id="KW-0489">Methyltransferase</keyword>
<dbReference type="InterPro" id="IPR051052">
    <property type="entry name" value="Diverse_substrate_MTase"/>
</dbReference>
<name>A0ABT1DFV6_9ACTN</name>
<protein>
    <submittedName>
        <fullName evidence="5">Class I SAM-dependent methyltransferase</fullName>
    </submittedName>
</protein>
<comment type="similarity">
    <text evidence="1">Belongs to the methyltransferase superfamily.</text>
</comment>
<evidence type="ECO:0000313" key="5">
    <source>
        <dbReference type="EMBL" id="MCO8269712.1"/>
    </source>
</evidence>
<keyword evidence="3" id="KW-0808">Transferase</keyword>
<evidence type="ECO:0000259" key="4">
    <source>
        <dbReference type="Pfam" id="PF08241"/>
    </source>
</evidence>
<dbReference type="InterPro" id="IPR013216">
    <property type="entry name" value="Methyltransf_11"/>
</dbReference>
<dbReference type="Gene3D" id="3.40.50.150">
    <property type="entry name" value="Vaccinia Virus protein VP39"/>
    <property type="match status" value="1"/>
</dbReference>
<dbReference type="SUPFAM" id="SSF53335">
    <property type="entry name" value="S-adenosyl-L-methionine-dependent methyltransferases"/>
    <property type="match status" value="1"/>
</dbReference>
<evidence type="ECO:0000256" key="2">
    <source>
        <dbReference type="ARBA" id="ARBA00022603"/>
    </source>
</evidence>
<evidence type="ECO:0000256" key="3">
    <source>
        <dbReference type="ARBA" id="ARBA00022679"/>
    </source>
</evidence>
<dbReference type="GO" id="GO:0032259">
    <property type="term" value="P:methylation"/>
    <property type="evidence" value="ECO:0007669"/>
    <property type="project" value="UniProtKB-KW"/>
</dbReference>